<sequence>MELNLKLVACEKPHLPSHGVEIFSCTGRGRLGSAVRVPCLKKILTSVIYDQFFCYFPISQTVELFCKKSDTEYRFYYHCHCMSPNSLQCRAARAVLLSCFNNVSITLFSERNIRTVSICCNTWICCPLIFLGAFKMLDSHFFFLFSGIVEEEFKLKWFSYQNVRCISISENTCLVAIKCKCGLSLKKCFSLFEQRFNFIRMLYCCSLVYRVLPEPGWIV</sequence>
<organismHost>
    <name type="scientific">Bos taurus</name>
    <name type="common">Bovine</name>
    <dbReference type="NCBI Taxonomy" id="9913"/>
</organismHost>
<proteinExistence type="predicted"/>
<evidence type="ECO:0000313" key="1">
    <source>
        <dbReference type="EMBL" id="BCO10939.1"/>
    </source>
</evidence>
<dbReference type="Proteomes" id="UP000595620">
    <property type="component" value="Segment"/>
</dbReference>
<keyword evidence="2" id="KW-1185">Reference proteome</keyword>
<protein>
    <submittedName>
        <fullName evidence="1">E4.2 protein</fullName>
    </submittedName>
</protein>
<accession>A0A7R7IYG6</accession>
<dbReference type="EMBL" id="LC597488">
    <property type="protein sequence ID" value="BCO10939.1"/>
    <property type="molecule type" value="Genomic_DNA"/>
</dbReference>
<reference evidence="1" key="1">
    <citation type="submission" date="2020-12" db="EMBL/GenBank/DDBJ databases">
        <title>Complete genome sequence of bovine adenovirus type 7 strain Fukuroi.</title>
        <authorList>
            <person name="Kumagai A."/>
            <person name="Hatama S."/>
        </authorList>
    </citation>
    <scope>NUCLEOTIDE SEQUENCE [LARGE SCALE GENOMIC DNA]</scope>
    <source>
        <strain evidence="1">Fukuroi</strain>
    </source>
</reference>
<evidence type="ECO:0000313" key="2">
    <source>
        <dbReference type="Proteomes" id="UP000595620"/>
    </source>
</evidence>
<name>A0A7R7IYG6_ADEB7</name>
<organism evidence="1">
    <name type="scientific">Bovine adenovirus 7</name>
    <name type="common">BAdV-7</name>
    <dbReference type="NCBI Taxonomy" id="10511"/>
    <lineage>
        <taxon>Viruses</taxon>
        <taxon>Varidnaviria</taxon>
        <taxon>Bamfordvirae</taxon>
        <taxon>Preplasmiviricota</taxon>
        <taxon>Polisuviricotina</taxon>
        <taxon>Pharingeaviricetes</taxon>
        <taxon>Rowavirales</taxon>
        <taxon>Adenoviridae</taxon>
        <taxon>Barthadenovirus</taxon>
        <taxon>Barthadenovirus bosseptimum</taxon>
        <taxon>Bovine adenovirus F</taxon>
    </lineage>
</organism>
<gene>
    <name evidence="1" type="primary">E4.2</name>
</gene>